<evidence type="ECO:0000313" key="3">
    <source>
        <dbReference type="Proteomes" id="UP000260216"/>
    </source>
</evidence>
<proteinExistence type="predicted"/>
<dbReference type="GeneID" id="55609670"/>
<dbReference type="EMBL" id="MH576968">
    <property type="protein sequence ID" value="AXH67202.1"/>
    <property type="molecule type" value="Genomic_DNA"/>
</dbReference>
<gene>
    <name evidence="2" type="primary">262</name>
    <name evidence="1" type="synonym">4</name>
    <name evidence="2" type="ORF">SEA_WOFFORD_262</name>
    <name evidence="1" type="ORF">SEA_WOFFORD_4</name>
</gene>
<reference evidence="2 3" key="1">
    <citation type="submission" date="2018-07" db="EMBL/GenBank/DDBJ databases">
        <authorList>
            <person name="Wofford K.M."/>
            <person name="Typhair T.J."/>
            <person name="Gonzales M.A."/>
            <person name="Castillo J.C."/>
            <person name="Smith B.R."/>
            <person name="Klug H.M."/>
            <person name="Hughes L.E."/>
            <person name="Garlena R.A."/>
            <person name="Russell D.A."/>
            <person name="Pope W.H."/>
            <person name="Jacobs-Sera D."/>
            <person name="Hatfull G.F."/>
        </authorList>
    </citation>
    <scope>NUCLEOTIDE SEQUENCE [LARGE SCALE GENOMIC DNA]</scope>
</reference>
<dbReference type="EMBL" id="MH576968">
    <property type="protein sequence ID" value="AXH67396.1"/>
    <property type="molecule type" value="Genomic_DNA"/>
</dbReference>
<dbReference type="KEGG" id="vg:55609670"/>
<dbReference type="Proteomes" id="UP000260216">
    <property type="component" value="Segment"/>
</dbReference>
<organism evidence="2 3">
    <name type="scientific">Streptomyces phage Wofford</name>
    <dbReference type="NCBI Taxonomy" id="2283267"/>
    <lineage>
        <taxon>Viruses</taxon>
        <taxon>Duplodnaviria</taxon>
        <taxon>Heunggongvirae</taxon>
        <taxon>Uroviricota</taxon>
        <taxon>Caudoviricetes</taxon>
        <taxon>Stanwilliamsviridae</taxon>
        <taxon>Boydwoodruffvirinae</taxon>
        <taxon>Karimacvirus</taxon>
        <taxon>Karimacvirus wofford</taxon>
        <taxon>Streptomyces virus Wofford</taxon>
    </lineage>
</organism>
<evidence type="ECO:0000313" key="2">
    <source>
        <dbReference type="EMBL" id="AXH67396.1"/>
    </source>
</evidence>
<dbReference type="RefSeq" id="YP_009839905.1">
    <property type="nucleotide sequence ID" value="NC_048722.1"/>
</dbReference>
<accession>A0A345MA75</accession>
<keyword evidence="3" id="KW-1185">Reference proteome</keyword>
<evidence type="ECO:0000313" key="1">
    <source>
        <dbReference type="EMBL" id="AXH67202.1"/>
    </source>
</evidence>
<sequence>MIVYRVALSPKHEGNLTGKWAGPYREGWDSFDPNVKAVSNRLCREHVDESHPTPWTDLPGGISPNEFCVLISEGQLAKWFENFGHDLDAAGYSVVAYDVPAEKVRSGTYQSVAAVTDSDIVGIYEPLGMIP</sequence>
<protein>
    <submittedName>
        <fullName evidence="2">Uncharacterized protein</fullName>
    </submittedName>
</protein>
<name>A0A345MA75_9CAUD</name>